<keyword evidence="2" id="KW-0812">Transmembrane</keyword>
<feature type="transmembrane region" description="Helical" evidence="2">
    <location>
        <begin position="57"/>
        <end position="77"/>
    </location>
</feature>
<feature type="transmembrane region" description="Helical" evidence="2">
    <location>
        <begin position="249"/>
        <end position="270"/>
    </location>
</feature>
<organism evidence="3">
    <name type="scientific">viral metagenome</name>
    <dbReference type="NCBI Taxonomy" id="1070528"/>
    <lineage>
        <taxon>unclassified sequences</taxon>
        <taxon>metagenomes</taxon>
        <taxon>organismal metagenomes</taxon>
    </lineage>
</organism>
<evidence type="ECO:0000256" key="1">
    <source>
        <dbReference type="SAM" id="MobiDB-lite"/>
    </source>
</evidence>
<keyword evidence="2" id="KW-1133">Transmembrane helix</keyword>
<name>A0A6C0KE70_9ZZZZ</name>
<reference evidence="3" key="1">
    <citation type="journal article" date="2020" name="Nature">
        <title>Giant virus diversity and host interactions through global metagenomics.</title>
        <authorList>
            <person name="Schulz F."/>
            <person name="Roux S."/>
            <person name="Paez-Espino D."/>
            <person name="Jungbluth S."/>
            <person name="Walsh D.A."/>
            <person name="Denef V.J."/>
            <person name="McMahon K.D."/>
            <person name="Konstantinidis K.T."/>
            <person name="Eloe-Fadrosh E.A."/>
            <person name="Kyrpides N.C."/>
            <person name="Woyke T."/>
        </authorList>
    </citation>
    <scope>NUCLEOTIDE SEQUENCE</scope>
    <source>
        <strain evidence="3">GVMAG-S-1102113-126</strain>
    </source>
</reference>
<dbReference type="EMBL" id="MN740844">
    <property type="protein sequence ID" value="QHU14618.1"/>
    <property type="molecule type" value="Genomic_DNA"/>
</dbReference>
<protein>
    <submittedName>
        <fullName evidence="3">Uncharacterized protein</fullName>
    </submittedName>
</protein>
<feature type="transmembrane region" description="Helical" evidence="2">
    <location>
        <begin position="305"/>
        <end position="326"/>
    </location>
</feature>
<feature type="transmembrane region" description="Helical" evidence="2">
    <location>
        <begin position="97"/>
        <end position="115"/>
    </location>
</feature>
<proteinExistence type="predicted"/>
<feature type="region of interest" description="Disordered" evidence="1">
    <location>
        <begin position="345"/>
        <end position="364"/>
    </location>
</feature>
<feature type="transmembrane region" description="Helical" evidence="2">
    <location>
        <begin position="158"/>
        <end position="176"/>
    </location>
</feature>
<evidence type="ECO:0000256" key="2">
    <source>
        <dbReference type="SAM" id="Phobius"/>
    </source>
</evidence>
<sequence length="364" mass="41725">MFVGLVGSIVLMLYFIHDKEWRDWWEEMTGMAIDPELFRGWRFFENFTNQKNATNMAILFLLSFIVVQVFILPLVPLQPPSASIWFGKMTWSYPWEVLISLKNFMLFTLFPLAFYRNFESFITDNFHDEPTKGFKKYLRTAGITMGFFAVLVMQKAFYNMFAMLLALIATVLMFTLPEAKTFVKSALQLPQNADFGKTAYFSNWETFLTINIAYTIMYLIALAVVVTLPGLNIINNKVQSMISTPTTEFFVNIFIVCAYFFIPMLVAKAFSKTYNDGLEKLATEKGVDTTSQSYKTVREKNKLQGYVLGYIIGTLVIRFSTLMVPIPARNAIHKVLTKIGKLGKKKRGMRPGMGPSMGKIPFRK</sequence>
<accession>A0A6C0KE70</accession>
<evidence type="ECO:0000313" key="3">
    <source>
        <dbReference type="EMBL" id="QHU14618.1"/>
    </source>
</evidence>
<dbReference type="AlphaFoldDB" id="A0A6C0KE70"/>
<keyword evidence="2" id="KW-0472">Membrane</keyword>
<feature type="transmembrane region" description="Helical" evidence="2">
    <location>
        <begin position="207"/>
        <end position="229"/>
    </location>
</feature>